<dbReference type="Pfam" id="PF00528">
    <property type="entry name" value="BPD_transp_1"/>
    <property type="match status" value="1"/>
</dbReference>
<evidence type="ECO:0000259" key="13">
    <source>
        <dbReference type="PROSITE" id="PS50893"/>
    </source>
</evidence>
<sequence>MTQFLHYLTFPYLLQGCLVVLALMVLSLAGGLVVGLGLALASDSRSPWLSYPVKAYIYVVRGTPQLMQLILIFNVLPETGLFLSPFASALLALTINETAFCAEIIRGGIGAVSRDQRIAATAFGFSRPTLLLTITLPQALRAIIPTLGNEAIGLLKSTSLASVVGVSELTLRSQTIVSQNFEFLPVLLASSAMYIIMSTVLAFGQQWLEQRFSLSEKAKRSAANAARASFGPLEGGSSQVSEDLDIVPNRGTRAPPLSSQAPLLVFDAVEVSYQATKVIKGVDLTVGQGEVVALLGRSGSGKSTLMKTVLALTDVAAGRVLVQGKPIAVAADGSALPPGKLARSRAAAEVGMVFQNFALFEHMTALENAMSVPRFVQGIPLNEASHRARVALIQVGLSGFAHRMPHELSGGQQQRVGIARALAGAPKVLIFDEPTSALDPELVGEVNQTIRTLASTGITMLLSTHDIGFAASVADRIVFLHEGRILEQGSPDILRDPVTPEFGAFLRLAAKAPEAASRHPNGALSDLVPMQ</sequence>
<dbReference type="PROSITE" id="PS50928">
    <property type="entry name" value="ABC_TM1"/>
    <property type="match status" value="1"/>
</dbReference>
<dbReference type="SUPFAM" id="SSF161098">
    <property type="entry name" value="MetI-like"/>
    <property type="match status" value="1"/>
</dbReference>
<evidence type="ECO:0000256" key="6">
    <source>
        <dbReference type="ARBA" id="ARBA00022475"/>
    </source>
</evidence>
<comment type="caution">
    <text evidence="15">The sequence shown here is derived from an EMBL/GenBank/DDBJ whole genome shotgun (WGS) entry which is preliminary data.</text>
</comment>
<evidence type="ECO:0000256" key="3">
    <source>
        <dbReference type="ARBA" id="ARBA00005417"/>
    </source>
</evidence>
<dbReference type="CDD" id="cd06261">
    <property type="entry name" value="TM_PBP2"/>
    <property type="match status" value="1"/>
</dbReference>
<gene>
    <name evidence="15" type="ORF">M8523_33975</name>
</gene>
<reference evidence="15" key="1">
    <citation type="submission" date="2022-05" db="EMBL/GenBank/DDBJ databases">
        <authorList>
            <person name="Pankratov T."/>
        </authorList>
    </citation>
    <scope>NUCLEOTIDE SEQUENCE</scope>
    <source>
        <strain evidence="15">BP6-180914</strain>
    </source>
</reference>
<name>A0AA42CMN9_9HYPH</name>
<keyword evidence="11 12" id="KW-0472">Membrane</keyword>
<dbReference type="InterPro" id="IPR010065">
    <property type="entry name" value="AA_ABC_transptr_permease_3TM"/>
</dbReference>
<keyword evidence="9" id="KW-0067">ATP-binding</keyword>
<dbReference type="PROSITE" id="PS50893">
    <property type="entry name" value="ABC_TRANSPORTER_2"/>
    <property type="match status" value="1"/>
</dbReference>
<evidence type="ECO:0000256" key="1">
    <source>
        <dbReference type="ARBA" id="ARBA00004202"/>
    </source>
</evidence>
<comment type="similarity">
    <text evidence="4">Belongs to the binding-protein-dependent transport system permease family. HisMQ subfamily.</text>
</comment>
<dbReference type="Pfam" id="PF00005">
    <property type="entry name" value="ABC_tran"/>
    <property type="match status" value="1"/>
</dbReference>
<protein>
    <submittedName>
        <fullName evidence="15">Amino acid ABC transporter permease/ATP-binding protein</fullName>
    </submittedName>
</protein>
<proteinExistence type="inferred from homology"/>
<dbReference type="GO" id="GO:0005524">
    <property type="term" value="F:ATP binding"/>
    <property type="evidence" value="ECO:0007669"/>
    <property type="project" value="UniProtKB-KW"/>
</dbReference>
<dbReference type="RefSeq" id="WP_282589264.1">
    <property type="nucleotide sequence ID" value="NZ_JAMOIM010000072.1"/>
</dbReference>
<keyword evidence="7 12" id="KW-0812">Transmembrane</keyword>
<keyword evidence="6" id="KW-1003">Cell membrane</keyword>
<dbReference type="PANTHER" id="PTHR43166">
    <property type="entry name" value="AMINO ACID IMPORT ATP-BINDING PROTEIN"/>
    <property type="match status" value="1"/>
</dbReference>
<dbReference type="NCBIfam" id="TIGR01726">
    <property type="entry name" value="HEQRo_perm_3TM"/>
    <property type="match status" value="1"/>
</dbReference>
<dbReference type="AlphaFoldDB" id="A0AA42CMN9"/>
<keyword evidence="8" id="KW-0547">Nucleotide-binding</keyword>
<dbReference type="InterPro" id="IPR027417">
    <property type="entry name" value="P-loop_NTPase"/>
</dbReference>
<dbReference type="InterPro" id="IPR003439">
    <property type="entry name" value="ABC_transporter-like_ATP-bd"/>
</dbReference>
<dbReference type="GO" id="GO:0016887">
    <property type="term" value="F:ATP hydrolysis activity"/>
    <property type="evidence" value="ECO:0007669"/>
    <property type="project" value="InterPro"/>
</dbReference>
<dbReference type="Proteomes" id="UP001165667">
    <property type="component" value="Unassembled WGS sequence"/>
</dbReference>
<dbReference type="SMART" id="SM00382">
    <property type="entry name" value="AAA"/>
    <property type="match status" value="1"/>
</dbReference>
<evidence type="ECO:0000256" key="5">
    <source>
        <dbReference type="ARBA" id="ARBA00022448"/>
    </source>
</evidence>
<evidence type="ECO:0000313" key="16">
    <source>
        <dbReference type="Proteomes" id="UP001165667"/>
    </source>
</evidence>
<dbReference type="GO" id="GO:0022857">
    <property type="term" value="F:transmembrane transporter activity"/>
    <property type="evidence" value="ECO:0007669"/>
    <property type="project" value="InterPro"/>
</dbReference>
<feature type="transmembrane region" description="Helical" evidence="12">
    <location>
        <begin position="12"/>
        <end position="41"/>
    </location>
</feature>
<dbReference type="Gene3D" id="3.40.50.300">
    <property type="entry name" value="P-loop containing nucleotide triphosphate hydrolases"/>
    <property type="match status" value="1"/>
</dbReference>
<evidence type="ECO:0000256" key="2">
    <source>
        <dbReference type="ARBA" id="ARBA00004429"/>
    </source>
</evidence>
<evidence type="ECO:0000256" key="11">
    <source>
        <dbReference type="ARBA" id="ARBA00023136"/>
    </source>
</evidence>
<dbReference type="InterPro" id="IPR050086">
    <property type="entry name" value="MetN_ABC_transporter-like"/>
</dbReference>
<evidence type="ECO:0000256" key="7">
    <source>
        <dbReference type="ARBA" id="ARBA00022692"/>
    </source>
</evidence>
<organism evidence="15 16">
    <name type="scientific">Lichenifustis flavocetrariae</name>
    <dbReference type="NCBI Taxonomy" id="2949735"/>
    <lineage>
        <taxon>Bacteria</taxon>
        <taxon>Pseudomonadati</taxon>
        <taxon>Pseudomonadota</taxon>
        <taxon>Alphaproteobacteria</taxon>
        <taxon>Hyphomicrobiales</taxon>
        <taxon>Lichenihabitantaceae</taxon>
        <taxon>Lichenifustis</taxon>
    </lineage>
</organism>
<evidence type="ECO:0000256" key="4">
    <source>
        <dbReference type="ARBA" id="ARBA00010072"/>
    </source>
</evidence>
<keyword evidence="10 12" id="KW-1133">Transmembrane helix</keyword>
<dbReference type="EMBL" id="JAMOIM010000072">
    <property type="protein sequence ID" value="MCW6512889.1"/>
    <property type="molecule type" value="Genomic_DNA"/>
</dbReference>
<dbReference type="PANTHER" id="PTHR43166:SF35">
    <property type="entry name" value="L-CYSTINE IMPORT ATP-BINDING PROTEIN TCYN"/>
    <property type="match status" value="1"/>
</dbReference>
<evidence type="ECO:0000259" key="14">
    <source>
        <dbReference type="PROSITE" id="PS50928"/>
    </source>
</evidence>
<evidence type="ECO:0000256" key="8">
    <source>
        <dbReference type="ARBA" id="ARBA00022741"/>
    </source>
</evidence>
<dbReference type="Gene3D" id="1.10.3720.10">
    <property type="entry name" value="MetI-like"/>
    <property type="match status" value="1"/>
</dbReference>
<evidence type="ECO:0000256" key="9">
    <source>
        <dbReference type="ARBA" id="ARBA00022840"/>
    </source>
</evidence>
<dbReference type="InterPro" id="IPR000515">
    <property type="entry name" value="MetI-like"/>
</dbReference>
<keyword evidence="5 12" id="KW-0813">Transport</keyword>
<comment type="similarity">
    <text evidence="3">Belongs to the ABC transporter superfamily.</text>
</comment>
<dbReference type="PROSITE" id="PS00211">
    <property type="entry name" value="ABC_TRANSPORTER_1"/>
    <property type="match status" value="1"/>
</dbReference>
<dbReference type="InterPro" id="IPR035906">
    <property type="entry name" value="MetI-like_sf"/>
</dbReference>
<dbReference type="InterPro" id="IPR017871">
    <property type="entry name" value="ABC_transporter-like_CS"/>
</dbReference>
<keyword evidence="16" id="KW-1185">Reference proteome</keyword>
<evidence type="ECO:0000256" key="10">
    <source>
        <dbReference type="ARBA" id="ARBA00022989"/>
    </source>
</evidence>
<dbReference type="GO" id="GO:0043190">
    <property type="term" value="C:ATP-binding cassette (ABC) transporter complex"/>
    <property type="evidence" value="ECO:0007669"/>
    <property type="project" value="InterPro"/>
</dbReference>
<feature type="domain" description="ABC transporter" evidence="13">
    <location>
        <begin position="263"/>
        <end position="507"/>
    </location>
</feature>
<dbReference type="InterPro" id="IPR003593">
    <property type="entry name" value="AAA+_ATPase"/>
</dbReference>
<evidence type="ECO:0000313" key="15">
    <source>
        <dbReference type="EMBL" id="MCW6512889.1"/>
    </source>
</evidence>
<accession>A0AA42CMN9</accession>
<feature type="domain" description="ABC transmembrane type-1" evidence="14">
    <location>
        <begin position="17"/>
        <end position="205"/>
    </location>
</feature>
<comment type="subcellular location">
    <subcellularLocation>
        <location evidence="2">Cell inner membrane</location>
        <topology evidence="2">Multi-pass membrane protein</topology>
    </subcellularLocation>
    <subcellularLocation>
        <location evidence="12">Cell membrane</location>
        <topology evidence="12">Multi-pass membrane protein</topology>
    </subcellularLocation>
    <subcellularLocation>
        <location evidence="1">Cell membrane</location>
        <topology evidence="1">Peripheral membrane protein</topology>
    </subcellularLocation>
</comment>
<dbReference type="SUPFAM" id="SSF52540">
    <property type="entry name" value="P-loop containing nucleoside triphosphate hydrolases"/>
    <property type="match status" value="1"/>
</dbReference>
<feature type="transmembrane region" description="Helical" evidence="12">
    <location>
        <begin position="183"/>
        <end position="204"/>
    </location>
</feature>
<evidence type="ECO:0000256" key="12">
    <source>
        <dbReference type="RuleBase" id="RU363032"/>
    </source>
</evidence>